<name>A0A0K2ZP43_9XANT</name>
<feature type="compositionally biased region" description="Basic residues" evidence="1">
    <location>
        <begin position="238"/>
        <end position="256"/>
    </location>
</feature>
<organism evidence="2 3">
    <name type="scientific">Xanthomonas graminis pv. phlei</name>
    <dbReference type="NCBI Taxonomy" id="487906"/>
    <lineage>
        <taxon>Bacteria</taxon>
        <taxon>Pseudomonadati</taxon>
        <taxon>Pseudomonadota</taxon>
        <taxon>Gammaproteobacteria</taxon>
        <taxon>Lysobacterales</taxon>
        <taxon>Lysobacteraceae</taxon>
        <taxon>Xanthomonas</taxon>
        <taxon>Xanthomonas translucens group</taxon>
        <taxon>Xanthomonas graminis</taxon>
    </lineage>
</organism>
<feature type="region of interest" description="Disordered" evidence="1">
    <location>
        <begin position="223"/>
        <end position="256"/>
    </location>
</feature>
<gene>
    <name evidence="2" type="ORF">XTPLMG730_1039</name>
</gene>
<protein>
    <submittedName>
        <fullName evidence="2">Uncharacterized protein</fullName>
    </submittedName>
</protein>
<evidence type="ECO:0000313" key="3">
    <source>
        <dbReference type="Proteomes" id="UP000045978"/>
    </source>
</evidence>
<reference evidence="2 3" key="1">
    <citation type="submission" date="2015-07" db="EMBL/GenBank/DDBJ databases">
        <authorList>
            <person name="Noorani M."/>
        </authorList>
    </citation>
    <scope>NUCLEOTIDE SEQUENCE [LARGE SCALE GENOMIC DNA]</scope>
    <source>
        <strain evidence="2">LMG730</strain>
    </source>
</reference>
<dbReference type="EMBL" id="CXOJ01000017">
    <property type="protein sequence ID" value="CTP85180.1"/>
    <property type="molecule type" value="Genomic_DNA"/>
</dbReference>
<evidence type="ECO:0000313" key="2">
    <source>
        <dbReference type="EMBL" id="CTP85180.1"/>
    </source>
</evidence>
<sequence length="256" mass="28466">MTSLSMGKDACLFSIHGKDSQRLDKRDAQLSHRPGTRRRDSEAALPYANSAADLFAKRTGARNGRMAPVTPMLGAQRRVFLANPPCVRSAASLRAGSRVLPGHRVVCVNGMLARPQPAAAQVPRRCLWCSRRVRAGRGVCERVAAARLAAARGRIRRTRRPAGSARRRHRAARCGHKKTRKTEVFQASCDLETGRGDRIRTCDLYVPNVALYQTELHPEGAAHDTGLARIRQDPLRKNFSRRRPGRRPRGPRTTCR</sequence>
<accession>A0A0K2ZP43</accession>
<dbReference type="AlphaFoldDB" id="A0A0K2ZP43"/>
<evidence type="ECO:0000256" key="1">
    <source>
        <dbReference type="SAM" id="MobiDB-lite"/>
    </source>
</evidence>
<dbReference type="Proteomes" id="UP000045978">
    <property type="component" value="Unassembled WGS sequence"/>
</dbReference>
<dbReference type="AntiFam" id="ANF00012">
    <property type="entry name" value="tRNA translation"/>
</dbReference>
<proteinExistence type="predicted"/>
<feature type="region of interest" description="Disordered" evidence="1">
    <location>
        <begin position="22"/>
        <end position="41"/>
    </location>
</feature>